<dbReference type="EMBL" id="JAKUML010000010">
    <property type="protein sequence ID" value="MCJ8146799.1"/>
    <property type="molecule type" value="Genomic_DNA"/>
</dbReference>
<dbReference type="GO" id="GO:0006508">
    <property type="term" value="P:proteolysis"/>
    <property type="evidence" value="ECO:0007669"/>
    <property type="project" value="InterPro"/>
</dbReference>
<evidence type="ECO:0000313" key="3">
    <source>
        <dbReference type="Proteomes" id="UP001139701"/>
    </source>
</evidence>
<evidence type="ECO:0000259" key="1">
    <source>
        <dbReference type="Pfam" id="PF03412"/>
    </source>
</evidence>
<dbReference type="Pfam" id="PF03412">
    <property type="entry name" value="Peptidase_C39"/>
    <property type="match status" value="1"/>
</dbReference>
<dbReference type="GO" id="GO:0005524">
    <property type="term" value="F:ATP binding"/>
    <property type="evidence" value="ECO:0007669"/>
    <property type="project" value="InterPro"/>
</dbReference>
<feature type="domain" description="Peptidase C39" evidence="1">
    <location>
        <begin position="8"/>
        <end position="115"/>
    </location>
</feature>
<dbReference type="InterPro" id="IPR005074">
    <property type="entry name" value="Peptidase_C39"/>
</dbReference>
<keyword evidence="3" id="KW-1185">Reference proteome</keyword>
<name>A0A9X2B938_9GAMM</name>
<organism evidence="2 3">
    <name type="scientific">Acinetobacter sedimenti</name>
    <dbReference type="NCBI Taxonomy" id="2919922"/>
    <lineage>
        <taxon>Bacteria</taxon>
        <taxon>Pseudomonadati</taxon>
        <taxon>Pseudomonadota</taxon>
        <taxon>Gammaproteobacteria</taxon>
        <taxon>Moraxellales</taxon>
        <taxon>Moraxellaceae</taxon>
        <taxon>Acinetobacter</taxon>
    </lineage>
</organism>
<dbReference type="AlphaFoldDB" id="A0A9X2B938"/>
<protein>
    <submittedName>
        <fullName evidence="2">Cysteine peptidase family C39 domain-containing protein</fullName>
    </submittedName>
</protein>
<dbReference type="GO" id="GO:0016020">
    <property type="term" value="C:membrane"/>
    <property type="evidence" value="ECO:0007669"/>
    <property type="project" value="InterPro"/>
</dbReference>
<comment type="caution">
    <text evidence="2">The sequence shown here is derived from an EMBL/GenBank/DDBJ whole genome shotgun (WGS) entry which is preliminary data.</text>
</comment>
<reference evidence="2" key="1">
    <citation type="submission" date="2022-02" db="EMBL/GenBank/DDBJ databases">
        <title>Acinetobacter A3.8 sp. nov., isolated from Sediment (Zhairuo Island).</title>
        <authorList>
            <person name="Zheng K."/>
        </authorList>
    </citation>
    <scope>NUCLEOTIDE SEQUENCE</scope>
    <source>
        <strain evidence="2">A3.8</strain>
    </source>
</reference>
<evidence type="ECO:0000313" key="2">
    <source>
        <dbReference type="EMBL" id="MCJ8146799.1"/>
    </source>
</evidence>
<accession>A0A9X2B938</accession>
<dbReference type="Gene3D" id="3.90.70.10">
    <property type="entry name" value="Cysteine proteinases"/>
    <property type="match status" value="1"/>
</dbReference>
<dbReference type="RefSeq" id="WP_241571713.1">
    <property type="nucleotide sequence ID" value="NZ_JAKUML010000010.1"/>
</dbReference>
<dbReference type="GO" id="GO:0008233">
    <property type="term" value="F:peptidase activity"/>
    <property type="evidence" value="ECO:0007669"/>
    <property type="project" value="InterPro"/>
</dbReference>
<dbReference type="Proteomes" id="UP001139701">
    <property type="component" value="Unassembled WGS sequence"/>
</dbReference>
<sequence>MNSPQPFQVIIQEQETGCGLASVANLVGRSYAEVKAVANSIGIYAEDQALWSDTDYVRRLLKHFNFECSALEMPFTQWDALPDLALLATKYHEDNGKSFWHWVVFKRIEGKPYVLDSASYLTENLRTDFEDIHPKWFIEIL</sequence>
<proteinExistence type="predicted"/>
<gene>
    <name evidence="2" type="ORF">MKI79_07780</name>
</gene>